<accession>A0A318SUX7</accession>
<proteinExistence type="predicted"/>
<evidence type="ECO:0000256" key="1">
    <source>
        <dbReference type="SAM" id="Phobius"/>
    </source>
</evidence>
<comment type="caution">
    <text evidence="3">The sequence shown here is derived from an EMBL/GenBank/DDBJ whole genome shotgun (WGS) entry which is preliminary data.</text>
</comment>
<name>A0A318SUX7_9BURK</name>
<protein>
    <submittedName>
        <fullName evidence="3">Membrane protein implicated in regulation of membrane protease activity</fullName>
    </submittedName>
</protein>
<dbReference type="Proteomes" id="UP000247540">
    <property type="component" value="Unassembled WGS sequence"/>
</dbReference>
<dbReference type="AlphaFoldDB" id="A0A318SUX7"/>
<feature type="transmembrane region" description="Helical" evidence="1">
    <location>
        <begin position="46"/>
        <end position="67"/>
    </location>
</feature>
<evidence type="ECO:0000313" key="3">
    <source>
        <dbReference type="EMBL" id="PYE74239.1"/>
    </source>
</evidence>
<dbReference type="EMBL" id="QJTC01000028">
    <property type="protein sequence ID" value="PYE74239.1"/>
    <property type="molecule type" value="Genomic_DNA"/>
</dbReference>
<dbReference type="InterPro" id="IPR002810">
    <property type="entry name" value="NfeD-like_C"/>
</dbReference>
<dbReference type="RefSeq" id="WP_110466778.1">
    <property type="nucleotide sequence ID" value="NZ_JAMOFZ010000027.1"/>
</dbReference>
<dbReference type="GO" id="GO:0006508">
    <property type="term" value="P:proteolysis"/>
    <property type="evidence" value="ECO:0007669"/>
    <property type="project" value="UniProtKB-KW"/>
</dbReference>
<keyword evidence="4" id="KW-1185">Reference proteome</keyword>
<keyword evidence="3" id="KW-0378">Hydrolase</keyword>
<organism evidence="3 4">
    <name type="scientific">Xylophilus ampelinus</name>
    <dbReference type="NCBI Taxonomy" id="54067"/>
    <lineage>
        <taxon>Bacteria</taxon>
        <taxon>Pseudomonadati</taxon>
        <taxon>Pseudomonadota</taxon>
        <taxon>Betaproteobacteria</taxon>
        <taxon>Burkholderiales</taxon>
        <taxon>Xylophilus</taxon>
    </lineage>
</organism>
<keyword evidence="1" id="KW-0812">Transmembrane</keyword>
<feature type="domain" description="NfeD-like C-terminal" evidence="2">
    <location>
        <begin position="84"/>
        <end position="141"/>
    </location>
</feature>
<evidence type="ECO:0000313" key="4">
    <source>
        <dbReference type="Proteomes" id="UP000247540"/>
    </source>
</evidence>
<dbReference type="Pfam" id="PF01957">
    <property type="entry name" value="NfeD"/>
    <property type="match status" value="1"/>
</dbReference>
<gene>
    <name evidence="3" type="ORF">DFQ15_12830</name>
</gene>
<keyword evidence="3" id="KW-0645">Protease</keyword>
<reference evidence="3 4" key="1">
    <citation type="submission" date="2018-06" db="EMBL/GenBank/DDBJ databases">
        <title>Genomic Encyclopedia of Type Strains, Phase III (KMG-III): the genomes of soil and plant-associated and newly described type strains.</title>
        <authorList>
            <person name="Whitman W."/>
        </authorList>
    </citation>
    <scope>NUCLEOTIDE SEQUENCE [LARGE SCALE GENOMIC DNA]</scope>
    <source>
        <strain evidence="3 4">CECT 7646</strain>
    </source>
</reference>
<evidence type="ECO:0000259" key="2">
    <source>
        <dbReference type="Pfam" id="PF01957"/>
    </source>
</evidence>
<dbReference type="GO" id="GO:0008233">
    <property type="term" value="F:peptidase activity"/>
    <property type="evidence" value="ECO:0007669"/>
    <property type="project" value="UniProtKB-KW"/>
</dbReference>
<keyword evidence="1" id="KW-0472">Membrane</keyword>
<dbReference type="OrthoDB" id="5654021at2"/>
<feature type="transmembrane region" description="Helical" evidence="1">
    <location>
        <begin position="7"/>
        <end position="40"/>
    </location>
</feature>
<keyword evidence="1" id="KW-1133">Transmembrane helix</keyword>
<sequence length="142" mass="14689">MALSTYWWLLAGAAIAAEMLSGTVYLLLIGGGFAAAAVAAHMGTSLPLQIVVAAAIGAGAVLVWRFLTRRAPSGPAASADPDVNLDIGETVQVVQWEPDGTAHVHYRGARWTVVPRPGALPGSTGAHRVVEVVGTRLVVDKI</sequence>